<dbReference type="InterPro" id="IPR011009">
    <property type="entry name" value="Kinase-like_dom_sf"/>
</dbReference>
<protein>
    <recommendedName>
        <fullName evidence="7">Protein kinase domain-containing protein</fullName>
    </recommendedName>
</protein>
<dbReference type="SMART" id="SM00220">
    <property type="entry name" value="S_TKc"/>
    <property type="match status" value="1"/>
</dbReference>
<name>A0AAG5DXK7_ANOAO</name>
<keyword evidence="2" id="KW-0808">Transferase</keyword>
<organism evidence="8 9">
    <name type="scientific">Anopheles atroparvus</name>
    <name type="common">European mosquito</name>
    <dbReference type="NCBI Taxonomy" id="41427"/>
    <lineage>
        <taxon>Eukaryota</taxon>
        <taxon>Metazoa</taxon>
        <taxon>Ecdysozoa</taxon>
        <taxon>Arthropoda</taxon>
        <taxon>Hexapoda</taxon>
        <taxon>Insecta</taxon>
        <taxon>Pterygota</taxon>
        <taxon>Neoptera</taxon>
        <taxon>Endopterygota</taxon>
        <taxon>Diptera</taxon>
        <taxon>Nematocera</taxon>
        <taxon>Culicoidea</taxon>
        <taxon>Culicidae</taxon>
        <taxon>Anophelinae</taxon>
        <taxon>Anopheles</taxon>
    </lineage>
</organism>
<dbReference type="InterPro" id="IPR000719">
    <property type="entry name" value="Prot_kinase_dom"/>
</dbReference>
<keyword evidence="9" id="KW-1185">Reference proteome</keyword>
<dbReference type="GO" id="GO:0005524">
    <property type="term" value="F:ATP binding"/>
    <property type="evidence" value="ECO:0007669"/>
    <property type="project" value="UniProtKB-KW"/>
</dbReference>
<proteinExistence type="predicted"/>
<keyword evidence="1" id="KW-0723">Serine/threonine-protein kinase</keyword>
<evidence type="ECO:0000256" key="1">
    <source>
        <dbReference type="ARBA" id="ARBA00022527"/>
    </source>
</evidence>
<dbReference type="Pfam" id="PF00069">
    <property type="entry name" value="Pkinase"/>
    <property type="match status" value="1"/>
</dbReference>
<keyword evidence="4" id="KW-0418">Kinase</keyword>
<evidence type="ECO:0000313" key="9">
    <source>
        <dbReference type="Proteomes" id="UP000075880"/>
    </source>
</evidence>
<dbReference type="InterPro" id="IPR008271">
    <property type="entry name" value="Ser/Thr_kinase_AS"/>
</dbReference>
<feature type="domain" description="Protein kinase" evidence="7">
    <location>
        <begin position="185"/>
        <end position="466"/>
    </location>
</feature>
<sequence length="502" mass="57094">MGTVSVRSAGPATSSDHDTAPTAVLDPHRTAEAAECDRDERPGTVGRTSAQHEDLSSERKARAVSFQLPSTTDGADVGWLRLRYHETVARIARTAWLRRNLPVVANALHSAGEVPSLNRKRDPRARSCRKAAERARPLARVSRRRWHQSTLVCEAQLLKSCWPVRQTERLFLPAFPVDERRDRLYCHRVHLADGAFGRVYQVCESAALHRSGIGRPAQYALKVYRKSDIISSGAVQQLGDEVNIQTVCGHHPFIVRCIDFWQTRTHIFLLSKYYGNGEFFQRMKSFCPELSRLYVAELALALDFLHNAGIIYRDLKPENILLDQEYNIKLIDFGLSKWLSIGSRTTTLCGTVQYMAPEIIQAEPYGHAVDWWALGVLACRMYTGQFPFTDLSRYLRGRLRPFDQGGEELASPESSVASQPPEVASWALPDAVEQLVPAERDLLQRLLQPVPQHRLRSLLQLERIALYKNYRWDDVRNGKISPKQYIDDECLVETEEDPFQDF</sequence>
<evidence type="ECO:0000256" key="6">
    <source>
        <dbReference type="SAM" id="MobiDB-lite"/>
    </source>
</evidence>
<evidence type="ECO:0000256" key="3">
    <source>
        <dbReference type="ARBA" id="ARBA00022741"/>
    </source>
</evidence>
<keyword evidence="3" id="KW-0547">Nucleotide-binding</keyword>
<dbReference type="PANTHER" id="PTHR24351">
    <property type="entry name" value="RIBOSOMAL PROTEIN S6 KINASE"/>
    <property type="match status" value="1"/>
</dbReference>
<dbReference type="SUPFAM" id="SSF56112">
    <property type="entry name" value="Protein kinase-like (PK-like)"/>
    <property type="match status" value="1"/>
</dbReference>
<reference evidence="8" key="1">
    <citation type="submission" date="2024-04" db="UniProtKB">
        <authorList>
            <consortium name="EnsemblMetazoa"/>
        </authorList>
    </citation>
    <scope>IDENTIFICATION</scope>
    <source>
        <strain evidence="8">EBRO</strain>
    </source>
</reference>
<dbReference type="EnsemblMetazoa" id="ENSAATROPT017766">
    <property type="protein sequence ID" value="ENSAATROPP015715"/>
    <property type="gene ID" value="ENSAATROPG014508"/>
</dbReference>
<dbReference type="Gene3D" id="1.10.510.10">
    <property type="entry name" value="Transferase(Phosphotransferase) domain 1"/>
    <property type="match status" value="1"/>
</dbReference>
<dbReference type="PROSITE" id="PS00108">
    <property type="entry name" value="PROTEIN_KINASE_ST"/>
    <property type="match status" value="1"/>
</dbReference>
<dbReference type="AlphaFoldDB" id="A0AAG5DXK7"/>
<dbReference type="CDD" id="cd05123">
    <property type="entry name" value="STKc_AGC"/>
    <property type="match status" value="1"/>
</dbReference>
<accession>A0AAG5DXK7</accession>
<dbReference type="PROSITE" id="PS50011">
    <property type="entry name" value="PROTEIN_KINASE_DOM"/>
    <property type="match status" value="1"/>
</dbReference>
<evidence type="ECO:0000256" key="2">
    <source>
        <dbReference type="ARBA" id="ARBA00022679"/>
    </source>
</evidence>
<dbReference type="GO" id="GO:0004674">
    <property type="term" value="F:protein serine/threonine kinase activity"/>
    <property type="evidence" value="ECO:0007669"/>
    <property type="project" value="UniProtKB-KW"/>
</dbReference>
<feature type="compositionally biased region" description="Basic and acidic residues" evidence="6">
    <location>
        <begin position="26"/>
        <end position="42"/>
    </location>
</feature>
<evidence type="ECO:0000256" key="4">
    <source>
        <dbReference type="ARBA" id="ARBA00022777"/>
    </source>
</evidence>
<feature type="compositionally biased region" description="Basic and acidic residues" evidence="6">
    <location>
        <begin position="50"/>
        <end position="61"/>
    </location>
</feature>
<dbReference type="Proteomes" id="UP000075880">
    <property type="component" value="Unassembled WGS sequence"/>
</dbReference>
<evidence type="ECO:0000256" key="5">
    <source>
        <dbReference type="ARBA" id="ARBA00022840"/>
    </source>
</evidence>
<evidence type="ECO:0000313" key="8">
    <source>
        <dbReference type="EnsemblMetazoa" id="ENSAATROPP015715"/>
    </source>
</evidence>
<evidence type="ECO:0000259" key="7">
    <source>
        <dbReference type="PROSITE" id="PS50011"/>
    </source>
</evidence>
<keyword evidence="5" id="KW-0067">ATP-binding</keyword>
<feature type="region of interest" description="Disordered" evidence="6">
    <location>
        <begin position="1"/>
        <end position="61"/>
    </location>
</feature>
<dbReference type="InterPro" id="IPR045270">
    <property type="entry name" value="STKc_AGC"/>
</dbReference>
<dbReference type="Gene3D" id="3.30.200.20">
    <property type="entry name" value="Phosphorylase Kinase, domain 1"/>
    <property type="match status" value="1"/>
</dbReference>